<dbReference type="EMBL" id="BTSX01000006">
    <property type="protein sequence ID" value="GMT04014.1"/>
    <property type="molecule type" value="Genomic_DNA"/>
</dbReference>
<dbReference type="GO" id="GO:0003700">
    <property type="term" value="F:DNA-binding transcription factor activity"/>
    <property type="evidence" value="ECO:0007669"/>
    <property type="project" value="InterPro"/>
</dbReference>
<feature type="compositionally biased region" description="Basic and acidic residues" evidence="2">
    <location>
        <begin position="199"/>
        <end position="235"/>
    </location>
</feature>
<evidence type="ECO:0000256" key="2">
    <source>
        <dbReference type="SAM" id="MobiDB-lite"/>
    </source>
</evidence>
<dbReference type="Gene3D" id="1.20.5.170">
    <property type="match status" value="1"/>
</dbReference>
<feature type="region of interest" description="Disordered" evidence="2">
    <location>
        <begin position="55"/>
        <end position="78"/>
    </location>
</feature>
<gene>
    <name evidence="4" type="ORF">PENTCL1PPCAC_26188</name>
</gene>
<protein>
    <recommendedName>
        <fullName evidence="3">BZIP domain-containing protein</fullName>
    </recommendedName>
</protein>
<evidence type="ECO:0000259" key="3">
    <source>
        <dbReference type="Pfam" id="PF07716"/>
    </source>
</evidence>
<dbReference type="SUPFAM" id="SSF57959">
    <property type="entry name" value="Leucine zipper domain"/>
    <property type="match status" value="1"/>
</dbReference>
<feature type="region of interest" description="Disordered" evidence="2">
    <location>
        <begin position="190"/>
        <end position="235"/>
    </location>
</feature>
<proteinExistence type="predicted"/>
<evidence type="ECO:0000313" key="4">
    <source>
        <dbReference type="EMBL" id="GMT04014.1"/>
    </source>
</evidence>
<feature type="compositionally biased region" description="Acidic residues" evidence="2">
    <location>
        <begin position="55"/>
        <end position="66"/>
    </location>
</feature>
<comment type="caution">
    <text evidence="4">The sequence shown here is derived from an EMBL/GenBank/DDBJ whole genome shotgun (WGS) entry which is preliminary data.</text>
</comment>
<feature type="non-terminal residue" evidence="4">
    <location>
        <position position="1"/>
    </location>
</feature>
<dbReference type="InterPro" id="IPR004827">
    <property type="entry name" value="bZIP"/>
</dbReference>
<keyword evidence="5" id="KW-1185">Reference proteome</keyword>
<evidence type="ECO:0000313" key="5">
    <source>
        <dbReference type="Proteomes" id="UP001432027"/>
    </source>
</evidence>
<dbReference type="Proteomes" id="UP001432027">
    <property type="component" value="Unassembled WGS sequence"/>
</dbReference>
<name>A0AAV5UDA8_9BILA</name>
<feature type="domain" description="BZIP" evidence="3">
    <location>
        <begin position="207"/>
        <end position="254"/>
    </location>
</feature>
<organism evidence="4 5">
    <name type="scientific">Pristionchus entomophagus</name>
    <dbReference type="NCBI Taxonomy" id="358040"/>
    <lineage>
        <taxon>Eukaryota</taxon>
        <taxon>Metazoa</taxon>
        <taxon>Ecdysozoa</taxon>
        <taxon>Nematoda</taxon>
        <taxon>Chromadorea</taxon>
        <taxon>Rhabditida</taxon>
        <taxon>Rhabditina</taxon>
        <taxon>Diplogasteromorpha</taxon>
        <taxon>Diplogasteroidea</taxon>
        <taxon>Neodiplogasteridae</taxon>
        <taxon>Pristionchus</taxon>
    </lineage>
</organism>
<keyword evidence="1" id="KW-0175">Coiled coil</keyword>
<accession>A0AAV5UDA8</accession>
<dbReference type="InterPro" id="IPR046347">
    <property type="entry name" value="bZIP_sf"/>
</dbReference>
<reference evidence="4" key="1">
    <citation type="submission" date="2023-10" db="EMBL/GenBank/DDBJ databases">
        <title>Genome assembly of Pristionchus species.</title>
        <authorList>
            <person name="Yoshida K."/>
            <person name="Sommer R.J."/>
        </authorList>
    </citation>
    <scope>NUCLEOTIDE SEQUENCE</scope>
    <source>
        <strain evidence="4">RS0144</strain>
    </source>
</reference>
<dbReference type="AlphaFoldDB" id="A0AAV5UDA8"/>
<dbReference type="Pfam" id="PF07716">
    <property type="entry name" value="bZIP_2"/>
    <property type="match status" value="1"/>
</dbReference>
<evidence type="ECO:0000256" key="1">
    <source>
        <dbReference type="SAM" id="Coils"/>
    </source>
</evidence>
<feature type="coiled-coil region" evidence="1">
    <location>
        <begin position="239"/>
        <end position="266"/>
    </location>
</feature>
<sequence length="266" mass="31408">TTMSYNSNSNNLNNYHHVYGQQESAASMDLGNAYTSEMKEMLETPIDLANYLLDEPDNDWPLEEPQMEAQPSEKHQSAQYYQEQFQMQQALYHDVADSHYIYGGNDGNDYSPNYDHQTLHDRLDRQVRMVSEVKTEPEEDYMRSEADQDEYMRYEKEASPLPSTSRQILAPPVIRQNRKDAARALEEYKPQTKARGYKIKQEEEKADPSYKLKRARNNDAVRKSRTKAKEQQMERDKELNFYKDKCVAYEKDIKNLKLRLSKYEKI</sequence>